<proteinExistence type="predicted"/>
<feature type="transmembrane region" description="Helical" evidence="1">
    <location>
        <begin position="36"/>
        <end position="54"/>
    </location>
</feature>
<keyword evidence="1" id="KW-0812">Transmembrane</keyword>
<gene>
    <name evidence="2" type="ORF">LCGC14_1642850</name>
</gene>
<organism evidence="2">
    <name type="scientific">marine sediment metagenome</name>
    <dbReference type="NCBI Taxonomy" id="412755"/>
    <lineage>
        <taxon>unclassified sequences</taxon>
        <taxon>metagenomes</taxon>
        <taxon>ecological metagenomes</taxon>
    </lineage>
</organism>
<feature type="transmembrane region" description="Helical" evidence="1">
    <location>
        <begin position="7"/>
        <end position="24"/>
    </location>
</feature>
<evidence type="ECO:0000256" key="1">
    <source>
        <dbReference type="SAM" id="Phobius"/>
    </source>
</evidence>
<keyword evidence="1" id="KW-1133">Transmembrane helix</keyword>
<protein>
    <submittedName>
        <fullName evidence="2">Uncharacterized protein</fullName>
    </submittedName>
</protein>
<keyword evidence="1" id="KW-0472">Membrane</keyword>
<name>A0A0F9HZ16_9ZZZZ</name>
<sequence length="58" mass="6338">MTVLIGGLIGLGIGTIVLCIMWAIRWKLVFGDFEDYPWLLYTSILAALVIIGVGSKLI</sequence>
<evidence type="ECO:0000313" key="2">
    <source>
        <dbReference type="EMBL" id="KKM20701.1"/>
    </source>
</evidence>
<comment type="caution">
    <text evidence="2">The sequence shown here is derived from an EMBL/GenBank/DDBJ whole genome shotgun (WGS) entry which is preliminary data.</text>
</comment>
<reference evidence="2" key="1">
    <citation type="journal article" date="2015" name="Nature">
        <title>Complex archaea that bridge the gap between prokaryotes and eukaryotes.</title>
        <authorList>
            <person name="Spang A."/>
            <person name="Saw J.H."/>
            <person name="Jorgensen S.L."/>
            <person name="Zaremba-Niedzwiedzka K."/>
            <person name="Martijn J."/>
            <person name="Lind A.E."/>
            <person name="van Eijk R."/>
            <person name="Schleper C."/>
            <person name="Guy L."/>
            <person name="Ettema T.J."/>
        </authorList>
    </citation>
    <scope>NUCLEOTIDE SEQUENCE</scope>
</reference>
<accession>A0A0F9HZ16</accession>
<dbReference type="EMBL" id="LAZR01013711">
    <property type="protein sequence ID" value="KKM20701.1"/>
    <property type="molecule type" value="Genomic_DNA"/>
</dbReference>
<dbReference type="AlphaFoldDB" id="A0A0F9HZ16"/>